<dbReference type="RefSeq" id="WP_284218519.1">
    <property type="nucleotide sequence ID" value="NZ_BSOT01000007.1"/>
</dbReference>
<sequence>MKKSLLAVAITSAFIMVGCGSSSDKNTILPNESDTPELNLALEQIDKSMVEDFPLAKFVKYDFEFQRLDNIDAIQFSPPFLNVLQHKQTFGAIDAGESELPYLLIEDTPSNHLDALDFVAFDDSYWSVKGDEGVFSFALDGSSIREFSNANAEFTEITKEDATDTAWLYDKNNTMLVALNTSTGEFSKTKLKGLDSVTGLHVNNKVLTMLVNKDNESAIVQIDTSDSQFSLIDGWHIEGFDTDGIFNDITIFGDGRLIVSIDSMSENLYVLADKEELLGVGPIEDSVSLEVSDTIALPEVILQPSGIHAADDGKWLVITDQAEAYVLGEDFSLENSTKLSFDSINCNQGCTEAIIGDSTQYYAITDAGLVGRFELANGEYNLAQEYELDITSSEGDTYIYAGLTQNKMTGEYYLIPDDNSPDTEDELLVLDNEFSLLSRHDITFASEVDGSIHQYDAQGVEYYDGAIYVLSQQFTKVLKLNLNGEILSVFDIDPEDVSEPSDFTIINDLIYVVGDHEDDQPAPPITVYGLPE</sequence>
<reference evidence="1" key="2">
    <citation type="submission" date="2023-01" db="EMBL/GenBank/DDBJ databases">
        <title>Draft genome sequence of Agaribacter marinus strain NBRC 110023.</title>
        <authorList>
            <person name="Sun Q."/>
            <person name="Mori K."/>
        </authorList>
    </citation>
    <scope>NUCLEOTIDE SEQUENCE</scope>
    <source>
        <strain evidence="1">NBRC 110023</strain>
    </source>
</reference>
<comment type="caution">
    <text evidence="1">The sequence shown here is derived from an EMBL/GenBank/DDBJ whole genome shotgun (WGS) entry which is preliminary data.</text>
</comment>
<dbReference type="EMBL" id="BSOT01000007">
    <property type="protein sequence ID" value="GLR72152.1"/>
    <property type="molecule type" value="Genomic_DNA"/>
</dbReference>
<dbReference type="AlphaFoldDB" id="A0AA37WJF6"/>
<dbReference type="Proteomes" id="UP001156601">
    <property type="component" value="Unassembled WGS sequence"/>
</dbReference>
<gene>
    <name evidence="1" type="ORF">GCM10007852_30600</name>
</gene>
<evidence type="ECO:0000313" key="1">
    <source>
        <dbReference type="EMBL" id="GLR72152.1"/>
    </source>
</evidence>
<protein>
    <recommendedName>
        <fullName evidence="3">Lipoprotein</fullName>
    </recommendedName>
</protein>
<evidence type="ECO:0008006" key="3">
    <source>
        <dbReference type="Google" id="ProtNLM"/>
    </source>
</evidence>
<dbReference type="PROSITE" id="PS51257">
    <property type="entry name" value="PROKAR_LIPOPROTEIN"/>
    <property type="match status" value="1"/>
</dbReference>
<dbReference type="SUPFAM" id="SSF63829">
    <property type="entry name" value="Calcium-dependent phosphotriesterase"/>
    <property type="match status" value="1"/>
</dbReference>
<proteinExistence type="predicted"/>
<organism evidence="1 2">
    <name type="scientific">Agaribacter marinus</name>
    <dbReference type="NCBI Taxonomy" id="1431249"/>
    <lineage>
        <taxon>Bacteria</taxon>
        <taxon>Pseudomonadati</taxon>
        <taxon>Pseudomonadota</taxon>
        <taxon>Gammaproteobacteria</taxon>
        <taxon>Alteromonadales</taxon>
        <taxon>Alteromonadaceae</taxon>
        <taxon>Agaribacter</taxon>
    </lineage>
</organism>
<accession>A0AA37WJF6</accession>
<keyword evidence="2" id="KW-1185">Reference proteome</keyword>
<evidence type="ECO:0000313" key="2">
    <source>
        <dbReference type="Proteomes" id="UP001156601"/>
    </source>
</evidence>
<reference evidence="1" key="1">
    <citation type="journal article" date="2014" name="Int. J. Syst. Evol. Microbiol.">
        <title>Complete genome sequence of Corynebacterium casei LMG S-19264T (=DSM 44701T), isolated from a smear-ripened cheese.</title>
        <authorList>
            <consortium name="US DOE Joint Genome Institute (JGI-PGF)"/>
            <person name="Walter F."/>
            <person name="Albersmeier A."/>
            <person name="Kalinowski J."/>
            <person name="Ruckert C."/>
        </authorList>
    </citation>
    <scope>NUCLEOTIDE SEQUENCE</scope>
    <source>
        <strain evidence="1">NBRC 110023</strain>
    </source>
</reference>
<name>A0AA37WJF6_9ALTE</name>